<sequence length="61" mass="6940">MNMTVRGNLNTVKEAGEVTNQYQFDETNKLVKVINQKGDTSSFTYDGFGNRIKEVTDLNKH</sequence>
<dbReference type="RefSeq" id="WP_203365485.1">
    <property type="nucleotide sequence ID" value="NZ_WSFT01000018.1"/>
</dbReference>
<dbReference type="InterPro" id="IPR006530">
    <property type="entry name" value="YD"/>
</dbReference>
<dbReference type="Gene3D" id="2.180.10.10">
    <property type="entry name" value="RHS repeat-associated core"/>
    <property type="match status" value="1"/>
</dbReference>
<dbReference type="InterPro" id="IPR031325">
    <property type="entry name" value="RHS_repeat"/>
</dbReference>
<name>A0A942UQS2_9FIRM</name>
<proteinExistence type="predicted"/>
<evidence type="ECO:0000313" key="1">
    <source>
        <dbReference type="EMBL" id="MBS4537554.1"/>
    </source>
</evidence>
<feature type="non-terminal residue" evidence="1">
    <location>
        <position position="61"/>
    </location>
</feature>
<dbReference type="Proteomes" id="UP000724672">
    <property type="component" value="Unassembled WGS sequence"/>
</dbReference>
<dbReference type="NCBIfam" id="TIGR01643">
    <property type="entry name" value="YD_repeat_2x"/>
    <property type="match status" value="1"/>
</dbReference>
<comment type="caution">
    <text evidence="1">The sequence shown here is derived from an EMBL/GenBank/DDBJ whole genome shotgun (WGS) entry which is preliminary data.</text>
</comment>
<protein>
    <submittedName>
        <fullName evidence="1">RHS repeat protein</fullName>
    </submittedName>
</protein>
<dbReference type="AlphaFoldDB" id="A0A942UQS2"/>
<dbReference type="EMBL" id="WSFT01000018">
    <property type="protein sequence ID" value="MBS4537554.1"/>
    <property type="molecule type" value="Genomic_DNA"/>
</dbReference>
<dbReference type="Pfam" id="PF05593">
    <property type="entry name" value="RHS_repeat"/>
    <property type="match status" value="1"/>
</dbReference>
<accession>A0A942UQS2</accession>
<gene>
    <name evidence="1" type="ORF">GOQ27_03715</name>
</gene>
<organism evidence="1 2">
    <name type="scientific">Anaeromonas frigoriresistens</name>
    <dbReference type="NCBI Taxonomy" id="2683708"/>
    <lineage>
        <taxon>Bacteria</taxon>
        <taxon>Bacillati</taxon>
        <taxon>Bacillota</taxon>
        <taxon>Tissierellia</taxon>
        <taxon>Tissierellales</taxon>
        <taxon>Thermohalobacteraceae</taxon>
        <taxon>Anaeromonas</taxon>
    </lineage>
</organism>
<reference evidence="1" key="1">
    <citation type="submission" date="2019-12" db="EMBL/GenBank/DDBJ databases">
        <title>Clostridiaceae gen. nov. sp. nov., isolated from sediment in Xinjiang, China.</title>
        <authorList>
            <person name="Zhang R."/>
        </authorList>
    </citation>
    <scope>NUCLEOTIDE SEQUENCE</scope>
    <source>
        <strain evidence="1">D2Q-11</strain>
    </source>
</reference>
<evidence type="ECO:0000313" key="2">
    <source>
        <dbReference type="Proteomes" id="UP000724672"/>
    </source>
</evidence>
<keyword evidence="2" id="KW-1185">Reference proteome</keyword>